<accession>A0A8H5HEZ7</accession>
<feature type="region of interest" description="Disordered" evidence="1">
    <location>
        <begin position="348"/>
        <end position="417"/>
    </location>
</feature>
<feature type="compositionally biased region" description="Low complexity" evidence="1">
    <location>
        <begin position="1050"/>
        <end position="1061"/>
    </location>
</feature>
<feature type="compositionally biased region" description="Low complexity" evidence="1">
    <location>
        <begin position="353"/>
        <end position="367"/>
    </location>
</feature>
<comment type="caution">
    <text evidence="3">The sequence shown here is derived from an EMBL/GenBank/DDBJ whole genome shotgun (WGS) entry which is preliminary data.</text>
</comment>
<keyword evidence="4" id="KW-1185">Reference proteome</keyword>
<feature type="region of interest" description="Disordered" evidence="1">
    <location>
        <begin position="542"/>
        <end position="617"/>
    </location>
</feature>
<feature type="compositionally biased region" description="Polar residues" evidence="1">
    <location>
        <begin position="494"/>
        <end position="506"/>
    </location>
</feature>
<dbReference type="EMBL" id="JAACJP010000009">
    <property type="protein sequence ID" value="KAF5382094.1"/>
    <property type="molecule type" value="Genomic_DNA"/>
</dbReference>
<evidence type="ECO:0000259" key="2">
    <source>
        <dbReference type="PROSITE" id="PS51011"/>
    </source>
</evidence>
<evidence type="ECO:0000313" key="4">
    <source>
        <dbReference type="Proteomes" id="UP000565441"/>
    </source>
</evidence>
<dbReference type="SMART" id="SM01014">
    <property type="entry name" value="ARID"/>
    <property type="match status" value="1"/>
</dbReference>
<dbReference type="Gene3D" id="1.10.150.60">
    <property type="entry name" value="ARID DNA-binding domain"/>
    <property type="match status" value="1"/>
</dbReference>
<dbReference type="OrthoDB" id="1938591at2759"/>
<feature type="compositionally biased region" description="Low complexity" evidence="1">
    <location>
        <begin position="1325"/>
        <end position="1342"/>
    </location>
</feature>
<feature type="compositionally biased region" description="Polar residues" evidence="1">
    <location>
        <begin position="271"/>
        <end position="281"/>
    </location>
</feature>
<evidence type="ECO:0000313" key="3">
    <source>
        <dbReference type="EMBL" id="KAF5382094.1"/>
    </source>
</evidence>
<feature type="region of interest" description="Disordered" evidence="1">
    <location>
        <begin position="147"/>
        <end position="187"/>
    </location>
</feature>
<feature type="compositionally biased region" description="Low complexity" evidence="1">
    <location>
        <begin position="1082"/>
        <end position="1127"/>
    </location>
</feature>
<organism evidence="3 4">
    <name type="scientific">Tricholomella constricta</name>
    <dbReference type="NCBI Taxonomy" id="117010"/>
    <lineage>
        <taxon>Eukaryota</taxon>
        <taxon>Fungi</taxon>
        <taxon>Dikarya</taxon>
        <taxon>Basidiomycota</taxon>
        <taxon>Agaricomycotina</taxon>
        <taxon>Agaricomycetes</taxon>
        <taxon>Agaricomycetidae</taxon>
        <taxon>Agaricales</taxon>
        <taxon>Tricholomatineae</taxon>
        <taxon>Lyophyllaceae</taxon>
        <taxon>Tricholomella</taxon>
    </lineage>
</organism>
<proteinExistence type="predicted"/>
<name>A0A8H5HEZ7_9AGAR</name>
<dbReference type="InterPro" id="IPR001606">
    <property type="entry name" value="ARID_dom"/>
</dbReference>
<feature type="compositionally biased region" description="Gly residues" evidence="1">
    <location>
        <begin position="245"/>
        <end position="259"/>
    </location>
</feature>
<feature type="region of interest" description="Disordered" evidence="1">
    <location>
        <begin position="1268"/>
        <end position="1369"/>
    </location>
</feature>
<feature type="compositionally biased region" description="Low complexity" evidence="1">
    <location>
        <begin position="260"/>
        <end position="270"/>
    </location>
</feature>
<gene>
    <name evidence="3" type="ORF">D9615_004211</name>
</gene>
<sequence length="1404" mass="152586">MRAVALGPKERSGPCARIPQPAVLSSTAYAGVSEDWPGLGREEAVQVRWDDHEGTAKEVNAGNRRAGFGLALDLSTVANMESRQPQAKCDSSFRSHHYASQNSPQFSLSSPQFLAELTRKTQEPSLLPCDARVVKEAPSLSPHLLAQSPQDKWQIQQQQQQQLNQQQVQQAQQQQQDPHSSISGFGDQGRMWSQIQHMQQFRSGGGDMNSQQANAQMLDLIRSQNLARVQGQQQQQQLNNQQFGLGGQQMAGMGGGAGNGQQQPQTQPFLESSSNQSQPANMSPAFPGAGLPNAPAMQPSMSRNAMMQAFGANASQAGHTNPSVTRQLELMLAQNQPQNSPINLAQRLEHQRQQQQQQVQHQQHQQQISMNQSSPGELFAPGMVDRRPSPAHPNIQGPNAIGGGPTPQQQHPQQPQRRLNVNELTERATILRNHIQAQEAMFTQFSAQRPMSPDPNYVNKMRALSSEIKQKKDYLAKMTQAMQAMGSMGNGPQTWTFSPNANNTMGHAQPQNQPQPGQNNIQPSPSNMHAQIQQGNHLLPQGMVARPTSGQQHTTPGGPGGPSAGRSFSNQMSPNMNPQFSFSANNNNGNPSSSPSMGPPGVQTTPSGNMQLPPPLEKNRFESAYKSYSATKGVKLEPRLMNVDGREIDLYLLHTHVMQEGGWSKVHNMELWNVIGGRMGFVQFPGTDSEPAKSGPGVAQRLAQVYQEYLSGFDQVYINSVIESRRQMQAAAAVQAQAAAAAGGNGGPSQTQPQPRGLLNAHQMQVVIGYANQSVEELRRQGVQEKIIQFVETNRAHLQRTVMEQGIFRGQFKNQGIRPPDQHGVQGGVTGTPFQGAGGHQNSAPAGGQNLSYMQRQNGLLPMRGINFMDNRQPPVPQQPHPHPHNGNTMIRATKEQAMAFIQKTKGDFQSNTLPTMRGVEVPIDQRAEFNNLLQQLQRFAREIDSKLPTYFFVLKSEDLIRKLIAIILTVNQQQAFLSTPNPRYIVGVDILRNMMAQVNNANNAFQAYLAAQINRNPQSQQGPQQPPHLLPPGSGMPPNSHVITDMTRPPSQSIPQQIPQPLAPPNRPPVALRPPPIIHKATTSTPGTTTAPAVSTPTPPTYSASTPVASAPTPTQTASSPQAPKSPKGKAPMKPKNPPKRRPSVKNPPTPGSILPTTDQAQTPGSSTGGNVKRQREEDTLNPFGASPNVNEPSPPKRVKTEWEGPPSDVLKKKAEAVENVKTEEDASAFLEQMTELIKMAGEGQESLSSDISETLDMILKGYGTVPEGPEAALGLSSLGGLGESSMPSSSTKPPADEFVEFFDFSSFGTLDEDNDDDSKAPTPELVSSSSTNPSPESGSEADAAHHALLSSTEPKTEELPDLLRLGPWKEIDGGESAYYQSGDWKWDSPMPAQEQPWAIFTS</sequence>
<feature type="compositionally biased region" description="Low complexity" evidence="1">
    <location>
        <begin position="547"/>
        <end position="556"/>
    </location>
</feature>
<dbReference type="GO" id="GO:0003677">
    <property type="term" value="F:DNA binding"/>
    <property type="evidence" value="ECO:0007669"/>
    <property type="project" value="InterPro"/>
</dbReference>
<feature type="compositionally biased region" description="Low complexity" evidence="1">
    <location>
        <begin position="509"/>
        <end position="527"/>
    </location>
</feature>
<reference evidence="3 4" key="1">
    <citation type="journal article" date="2020" name="ISME J.">
        <title>Uncovering the hidden diversity of litter-decomposition mechanisms in mushroom-forming fungi.</title>
        <authorList>
            <person name="Floudas D."/>
            <person name="Bentzer J."/>
            <person name="Ahren D."/>
            <person name="Johansson T."/>
            <person name="Persson P."/>
            <person name="Tunlid A."/>
        </authorList>
    </citation>
    <scope>NUCLEOTIDE SEQUENCE [LARGE SCALE GENOMIC DNA]</scope>
    <source>
        <strain evidence="3 4">CBS 661.87</strain>
    </source>
</reference>
<feature type="compositionally biased region" description="Polar residues" evidence="1">
    <location>
        <begin position="566"/>
        <end position="584"/>
    </location>
</feature>
<dbReference type="Pfam" id="PF01388">
    <property type="entry name" value="ARID"/>
    <property type="match status" value="1"/>
</dbReference>
<protein>
    <recommendedName>
        <fullName evidence="2">ARID domain-containing protein</fullName>
    </recommendedName>
</protein>
<feature type="compositionally biased region" description="Low complexity" evidence="1">
    <location>
        <begin position="406"/>
        <end position="416"/>
    </location>
</feature>
<feature type="region of interest" description="Disordered" evidence="1">
    <location>
        <begin position="494"/>
        <end position="529"/>
    </location>
</feature>
<dbReference type="SMART" id="SM00501">
    <property type="entry name" value="BRIGHT"/>
    <property type="match status" value="1"/>
</dbReference>
<evidence type="ECO:0000256" key="1">
    <source>
        <dbReference type="SAM" id="MobiDB-lite"/>
    </source>
</evidence>
<feature type="region of interest" description="Disordered" evidence="1">
    <location>
        <begin position="1018"/>
        <end position="1212"/>
    </location>
</feature>
<dbReference type="SUPFAM" id="SSF46774">
    <property type="entry name" value="ARID-like"/>
    <property type="match status" value="1"/>
</dbReference>
<feature type="domain" description="ARID" evidence="2">
    <location>
        <begin position="615"/>
        <end position="718"/>
    </location>
</feature>
<feature type="compositionally biased region" description="Low complexity" evidence="1">
    <location>
        <begin position="585"/>
        <end position="601"/>
    </location>
</feature>
<dbReference type="InterPro" id="IPR036431">
    <property type="entry name" value="ARID_dom_sf"/>
</dbReference>
<dbReference type="CDD" id="cd16100">
    <property type="entry name" value="ARID"/>
    <property type="match status" value="1"/>
</dbReference>
<feature type="compositionally biased region" description="Polar residues" evidence="1">
    <location>
        <begin position="1156"/>
        <end position="1171"/>
    </location>
</feature>
<feature type="compositionally biased region" description="Low complexity" evidence="1">
    <location>
        <begin position="147"/>
        <end position="176"/>
    </location>
</feature>
<feature type="compositionally biased region" description="Pro residues" evidence="1">
    <location>
        <begin position="1062"/>
        <end position="1078"/>
    </location>
</feature>
<dbReference type="PROSITE" id="PS51011">
    <property type="entry name" value="ARID"/>
    <property type="match status" value="1"/>
</dbReference>
<dbReference type="Proteomes" id="UP000565441">
    <property type="component" value="Unassembled WGS sequence"/>
</dbReference>
<feature type="compositionally biased region" description="Basic residues" evidence="1">
    <location>
        <begin position="1128"/>
        <end position="1145"/>
    </location>
</feature>
<feature type="region of interest" description="Disordered" evidence="1">
    <location>
        <begin position="245"/>
        <end position="299"/>
    </location>
</feature>